<dbReference type="SMART" id="SM00534">
    <property type="entry name" value="MUTSac"/>
    <property type="match status" value="1"/>
</dbReference>
<evidence type="ECO:0000256" key="1">
    <source>
        <dbReference type="ARBA" id="ARBA00006271"/>
    </source>
</evidence>
<dbReference type="HAMAP" id="MF_00096">
    <property type="entry name" value="MutS"/>
    <property type="match status" value="1"/>
</dbReference>
<dbReference type="SUPFAM" id="SSF55271">
    <property type="entry name" value="DNA repair protein MutS, domain I"/>
    <property type="match status" value="1"/>
</dbReference>
<dbReference type="GO" id="GO:0006298">
    <property type="term" value="P:mismatch repair"/>
    <property type="evidence" value="ECO:0007669"/>
    <property type="project" value="UniProtKB-UniRule"/>
</dbReference>
<sequence>MENLTPMMKQYLEIKNNNKGSILFFRLGDFYEMFFDDAIETSRLLEITLTGKACGNGEKAPMCGVPYHSAKSYIQKLINFGKKVAICEQVEDPKDAKGIVKRDVVKIITPGTVLDDDMIEGSSNNYIMAIITDEDIVYMTYADITTGEVNNITTTYQEVSNIFFSVMPSEIIMDDIFLKKMKENSFKNSKIINNFLIENNVVQNTANYENIEEFISDNNLADKIPSLIQVYKYVYDTQKFFDINFFYEKNQVKYMSLDYYTIKNLELIESIRKNNSYTLFWVLNKANTSMGSRLLKQYLLKPLNDENEIRQRLNKVSSFVEHYSVSTGVSHILREVYDLERISNRIVYDTVSHRDLLNLKKSLKAVNEIKNIFKGENDSRFEELYEVLSKNDLMPIINLIENSIEEIGEDFKKEHIIKSSYDEKLAYYRDLLENTSNILIKMESDEREKTGIKNLKISYNKVFGYYIEITKAALQNFNMPSDYERRQTLVSSERFINNNLKKIEEEMLSAKQGESQLESSLYKEVKEELKNFIPKIMQVAEMISQIDVYTALAKTAIENDYVKPMISTDGNIVIKNGRHPVIEKLLPNEEYVPNDTDLTSSETHIITGPNMAGKSTYMRQVAIIMLMAHIGSYVPASFAQIPIIDSIYTRIGASDDLSMGQSTFMVEMTEVSNILKNATQNSLIILDEIGRGTSTYDGMSLAFSIVEYICEHIKAKTLVSTHYHELTALEGKYKNIKNYCMLVDDSKEIKFLKKIILGKADKSYGIHVAQLADLPYEVLERANIILSKLETSEKKSSKKYNQKSEQDQVSIENFSKDNNLRIVQKIKDLNIDEYTPRQAMDLLYKIKSELR</sequence>
<keyword evidence="5 9" id="KW-0067">ATP-binding</keyword>
<dbReference type="Gene3D" id="1.10.1420.10">
    <property type="match status" value="2"/>
</dbReference>
<comment type="function">
    <text evidence="8 9">This protein is involved in the repair of mismatches in DNA. It is possible that it carries out the mismatch recognition step. This protein has a weak ATPase activity.</text>
</comment>
<dbReference type="HOGENOM" id="CLU_002472_0_2_9"/>
<evidence type="ECO:0000256" key="5">
    <source>
        <dbReference type="ARBA" id="ARBA00022840"/>
    </source>
</evidence>
<evidence type="ECO:0000256" key="6">
    <source>
        <dbReference type="ARBA" id="ARBA00023125"/>
    </source>
</evidence>
<evidence type="ECO:0000256" key="3">
    <source>
        <dbReference type="ARBA" id="ARBA00022741"/>
    </source>
</evidence>
<keyword evidence="6 9" id="KW-0238">DNA-binding</keyword>
<dbReference type="Gene3D" id="3.30.420.110">
    <property type="entry name" value="MutS, connector domain"/>
    <property type="match status" value="1"/>
</dbReference>
<evidence type="ECO:0000259" key="10">
    <source>
        <dbReference type="PROSITE" id="PS00486"/>
    </source>
</evidence>
<dbReference type="NCBIfam" id="NF003810">
    <property type="entry name" value="PRK05399.1"/>
    <property type="match status" value="1"/>
</dbReference>
<dbReference type="Gene3D" id="3.40.1170.10">
    <property type="entry name" value="DNA repair protein MutS, domain I"/>
    <property type="match status" value="1"/>
</dbReference>
<dbReference type="Pfam" id="PF00488">
    <property type="entry name" value="MutS_V"/>
    <property type="match status" value="1"/>
</dbReference>
<evidence type="ECO:0000256" key="8">
    <source>
        <dbReference type="ARBA" id="ARBA00024647"/>
    </source>
</evidence>
<dbReference type="FunFam" id="3.40.1170.10:FF:000001">
    <property type="entry name" value="DNA mismatch repair protein MutS"/>
    <property type="match status" value="1"/>
</dbReference>
<dbReference type="SUPFAM" id="SSF53150">
    <property type="entry name" value="DNA repair protein MutS, domain II"/>
    <property type="match status" value="1"/>
</dbReference>
<dbReference type="InterPro" id="IPR017261">
    <property type="entry name" value="DNA_mismatch_repair_MutS/MSH"/>
</dbReference>
<dbReference type="CDD" id="cd03284">
    <property type="entry name" value="ABC_MutS1"/>
    <property type="match status" value="1"/>
</dbReference>
<keyword evidence="3 9" id="KW-0547">Nucleotide-binding</keyword>
<feature type="domain" description="DNA mismatch repair proteins mutS family" evidence="10">
    <location>
        <begin position="682"/>
        <end position="698"/>
    </location>
</feature>
<evidence type="ECO:0000256" key="4">
    <source>
        <dbReference type="ARBA" id="ARBA00022763"/>
    </source>
</evidence>
<dbReference type="OrthoDB" id="9802448at2"/>
<dbReference type="InterPro" id="IPR005748">
    <property type="entry name" value="DNA_mismatch_repair_MutS"/>
</dbReference>
<keyword evidence="7 9" id="KW-0234">DNA repair</keyword>
<dbReference type="FunFam" id="3.40.50.300:FF:000870">
    <property type="entry name" value="MutS protein homolog 4"/>
    <property type="match status" value="1"/>
</dbReference>
<gene>
    <name evidence="9" type="primary">mutS</name>
    <name evidence="11" type="ORF">HMPREF9630_00366</name>
</gene>
<dbReference type="Gene3D" id="6.10.140.430">
    <property type="match status" value="1"/>
</dbReference>
<dbReference type="InterPro" id="IPR000432">
    <property type="entry name" value="DNA_mismatch_repair_MutS_C"/>
</dbReference>
<dbReference type="InterPro" id="IPR007695">
    <property type="entry name" value="DNA_mismatch_repair_MutS-lik_N"/>
</dbReference>
<dbReference type="InterPro" id="IPR027417">
    <property type="entry name" value="P-loop_NTPase"/>
</dbReference>
<dbReference type="PIRSF" id="PIRSF037677">
    <property type="entry name" value="DNA_mis_repair_Msh6"/>
    <property type="match status" value="1"/>
</dbReference>
<dbReference type="InterPro" id="IPR016151">
    <property type="entry name" value="DNA_mismatch_repair_MutS_N"/>
</dbReference>
<dbReference type="SUPFAM" id="SSF48334">
    <property type="entry name" value="DNA repair protein MutS, domain III"/>
    <property type="match status" value="1"/>
</dbReference>
<dbReference type="RefSeq" id="WP_009527010.1">
    <property type="nucleotide sequence ID" value="NZ_JH815225.1"/>
</dbReference>
<dbReference type="PATRIC" id="fig|796939.3.peg.967"/>
<evidence type="ECO:0000256" key="7">
    <source>
        <dbReference type="ARBA" id="ARBA00023204"/>
    </source>
</evidence>
<dbReference type="PANTHER" id="PTHR11361:SF34">
    <property type="entry name" value="DNA MISMATCH REPAIR PROTEIN MSH1, MITOCHONDRIAL"/>
    <property type="match status" value="1"/>
</dbReference>
<evidence type="ECO:0000313" key="11">
    <source>
        <dbReference type="EMBL" id="EHL17199.1"/>
    </source>
</evidence>
<evidence type="ECO:0000313" key="12">
    <source>
        <dbReference type="Proteomes" id="UP000017818"/>
    </source>
</evidence>
<dbReference type="EMBL" id="AFZF02000004">
    <property type="protein sequence ID" value="EHL17199.1"/>
    <property type="molecule type" value="Genomic_DNA"/>
</dbReference>
<accession>V9HUZ9</accession>
<organism evidence="11 12">
    <name type="scientific">Peptoanaerobacter stomatis</name>
    <dbReference type="NCBI Taxonomy" id="796937"/>
    <lineage>
        <taxon>Bacteria</taxon>
        <taxon>Bacillati</taxon>
        <taxon>Bacillota</taxon>
        <taxon>Clostridia</taxon>
        <taxon>Peptostreptococcales</taxon>
        <taxon>Filifactoraceae</taxon>
        <taxon>Peptoanaerobacter</taxon>
    </lineage>
</organism>
<feature type="binding site" evidence="9">
    <location>
        <begin position="608"/>
        <end position="615"/>
    </location>
    <ligand>
        <name>ATP</name>
        <dbReference type="ChEBI" id="CHEBI:30616"/>
    </ligand>
</feature>
<dbReference type="GO" id="GO:0005524">
    <property type="term" value="F:ATP binding"/>
    <property type="evidence" value="ECO:0007669"/>
    <property type="project" value="UniProtKB-UniRule"/>
</dbReference>
<dbReference type="SMART" id="SM00533">
    <property type="entry name" value="MUTSd"/>
    <property type="match status" value="1"/>
</dbReference>
<evidence type="ECO:0000256" key="9">
    <source>
        <dbReference type="HAMAP-Rule" id="MF_00096"/>
    </source>
</evidence>
<dbReference type="Pfam" id="PF05190">
    <property type="entry name" value="MutS_IV"/>
    <property type="match status" value="1"/>
</dbReference>
<dbReference type="PANTHER" id="PTHR11361">
    <property type="entry name" value="DNA MISMATCH REPAIR PROTEIN MUTS FAMILY MEMBER"/>
    <property type="match status" value="1"/>
</dbReference>
<protein>
    <recommendedName>
        <fullName evidence="2 9">DNA mismatch repair protein MutS</fullName>
    </recommendedName>
</protein>
<dbReference type="InterPro" id="IPR045076">
    <property type="entry name" value="MutS"/>
</dbReference>
<dbReference type="Proteomes" id="UP000017818">
    <property type="component" value="Unassembled WGS sequence"/>
</dbReference>
<dbReference type="InterPro" id="IPR007861">
    <property type="entry name" value="DNA_mismatch_repair_MutS_clamp"/>
</dbReference>
<dbReference type="AlphaFoldDB" id="V9HUZ9"/>
<dbReference type="Pfam" id="PF05192">
    <property type="entry name" value="MutS_III"/>
    <property type="match status" value="1"/>
</dbReference>
<dbReference type="Pfam" id="PF01624">
    <property type="entry name" value="MutS_I"/>
    <property type="match status" value="1"/>
</dbReference>
<evidence type="ECO:0000256" key="2">
    <source>
        <dbReference type="ARBA" id="ARBA00021982"/>
    </source>
</evidence>
<dbReference type="Gene3D" id="3.40.50.300">
    <property type="entry name" value="P-loop containing nucleotide triphosphate hydrolases"/>
    <property type="match status" value="1"/>
</dbReference>
<dbReference type="NCBIfam" id="TIGR01070">
    <property type="entry name" value="mutS1"/>
    <property type="match status" value="1"/>
</dbReference>
<dbReference type="InterPro" id="IPR007696">
    <property type="entry name" value="DNA_mismatch_repair_MutS_core"/>
</dbReference>
<dbReference type="GO" id="GO:0030983">
    <property type="term" value="F:mismatched DNA binding"/>
    <property type="evidence" value="ECO:0007669"/>
    <property type="project" value="InterPro"/>
</dbReference>
<dbReference type="InterPro" id="IPR036187">
    <property type="entry name" value="DNA_mismatch_repair_MutS_sf"/>
</dbReference>
<comment type="caution">
    <text evidence="11">The sequence shown here is derived from an EMBL/GenBank/DDBJ whole genome shotgun (WGS) entry which is preliminary data.</text>
</comment>
<dbReference type="GO" id="GO:0003684">
    <property type="term" value="F:damaged DNA binding"/>
    <property type="evidence" value="ECO:0007669"/>
    <property type="project" value="UniProtKB-UniRule"/>
</dbReference>
<proteinExistence type="inferred from homology"/>
<reference evidence="11 12" key="1">
    <citation type="submission" date="2012-05" db="EMBL/GenBank/DDBJ databases">
        <title>The Genome Sequence of Eubacteriaceae bacterium CM2.</title>
        <authorList>
            <consortium name="The Broad Institute Genome Sequencing Platform"/>
            <person name="Earl A."/>
            <person name="Ward D."/>
            <person name="Feldgarden M."/>
            <person name="Gevers D."/>
            <person name="Sizova M."/>
            <person name="Hazen A."/>
            <person name="Epstein S."/>
            <person name="Walker B."/>
            <person name="Young S.K."/>
            <person name="Zeng Q."/>
            <person name="Gargeya S."/>
            <person name="Fitzgerald M."/>
            <person name="Haas B."/>
            <person name="Abouelleil A."/>
            <person name="Alvarado L."/>
            <person name="Arachchi H.M."/>
            <person name="Berlin A."/>
            <person name="Chapman S.B."/>
            <person name="Goldberg J."/>
            <person name="Griggs A."/>
            <person name="Gujja S."/>
            <person name="Hansen M."/>
            <person name="Howarth C."/>
            <person name="Imamovic A."/>
            <person name="Larimer J."/>
            <person name="McCowen C."/>
            <person name="Montmayeur A."/>
            <person name="Murphy C."/>
            <person name="Neiman D."/>
            <person name="Pearson M."/>
            <person name="Priest M."/>
            <person name="Roberts A."/>
            <person name="Saif S."/>
            <person name="Shea T."/>
            <person name="Sisk P."/>
            <person name="Sykes S."/>
            <person name="Wortman J."/>
            <person name="Nusbaum C."/>
            <person name="Birren B."/>
        </authorList>
    </citation>
    <scope>NUCLEOTIDE SEQUENCE [LARGE SCALE GENOMIC DNA]</scope>
    <source>
        <strain evidence="11 12">CM2</strain>
    </source>
</reference>
<name>V9HUZ9_9FIRM</name>
<dbReference type="GO" id="GO:0005829">
    <property type="term" value="C:cytosol"/>
    <property type="evidence" value="ECO:0007669"/>
    <property type="project" value="TreeGrafter"/>
</dbReference>
<dbReference type="PROSITE" id="PS00486">
    <property type="entry name" value="DNA_MISMATCH_REPAIR_2"/>
    <property type="match status" value="1"/>
</dbReference>
<dbReference type="GO" id="GO:0140664">
    <property type="term" value="F:ATP-dependent DNA damage sensor activity"/>
    <property type="evidence" value="ECO:0007669"/>
    <property type="project" value="InterPro"/>
</dbReference>
<dbReference type="SUPFAM" id="SSF52540">
    <property type="entry name" value="P-loop containing nucleoside triphosphate hydrolases"/>
    <property type="match status" value="1"/>
</dbReference>
<dbReference type="InterPro" id="IPR036678">
    <property type="entry name" value="MutS_con_dom_sf"/>
</dbReference>
<comment type="similarity">
    <text evidence="1 9">Belongs to the DNA mismatch repair MutS family.</text>
</comment>
<keyword evidence="4 9" id="KW-0227">DNA damage</keyword>